<organism evidence="2 3">
    <name type="scientific">Pelobates cultripes</name>
    <name type="common">Western spadefoot toad</name>
    <dbReference type="NCBI Taxonomy" id="61616"/>
    <lineage>
        <taxon>Eukaryota</taxon>
        <taxon>Metazoa</taxon>
        <taxon>Chordata</taxon>
        <taxon>Craniata</taxon>
        <taxon>Vertebrata</taxon>
        <taxon>Euteleostomi</taxon>
        <taxon>Amphibia</taxon>
        <taxon>Batrachia</taxon>
        <taxon>Anura</taxon>
        <taxon>Pelobatoidea</taxon>
        <taxon>Pelobatidae</taxon>
        <taxon>Pelobates</taxon>
    </lineage>
</organism>
<accession>A0AAD1SHP5</accession>
<keyword evidence="3" id="KW-1185">Reference proteome</keyword>
<proteinExistence type="predicted"/>
<evidence type="ECO:0000313" key="3">
    <source>
        <dbReference type="Proteomes" id="UP001295444"/>
    </source>
</evidence>
<dbReference type="AlphaFoldDB" id="A0AAD1SHP5"/>
<feature type="non-terminal residue" evidence="2">
    <location>
        <position position="112"/>
    </location>
</feature>
<sequence length="112" mass="12657">MGGDRKLEHGSEVAPIFQSQINKYPPRADGIMELGSDLDMSDSSHSHKASPLTRKDLENLLQYIRLSIAAEFTKHLPSIKEQTSHEVHETLKTRSNNIRVSTVCVDRDLFIQ</sequence>
<protein>
    <submittedName>
        <fullName evidence="2">Uncharacterized protein</fullName>
    </submittedName>
</protein>
<evidence type="ECO:0000313" key="2">
    <source>
        <dbReference type="EMBL" id="CAH2300775.1"/>
    </source>
</evidence>
<gene>
    <name evidence="2" type="ORF">PECUL_23A059834</name>
</gene>
<name>A0AAD1SHP5_PELCU</name>
<evidence type="ECO:0000256" key="1">
    <source>
        <dbReference type="SAM" id="MobiDB-lite"/>
    </source>
</evidence>
<dbReference type="Proteomes" id="UP001295444">
    <property type="component" value="Chromosome 06"/>
</dbReference>
<feature type="region of interest" description="Disordered" evidence="1">
    <location>
        <begin position="26"/>
        <end position="52"/>
    </location>
</feature>
<reference evidence="2" key="1">
    <citation type="submission" date="2022-03" db="EMBL/GenBank/DDBJ databases">
        <authorList>
            <person name="Alioto T."/>
            <person name="Alioto T."/>
            <person name="Gomez Garrido J."/>
        </authorList>
    </citation>
    <scope>NUCLEOTIDE SEQUENCE</scope>
</reference>
<dbReference type="EMBL" id="OW240917">
    <property type="protein sequence ID" value="CAH2300775.1"/>
    <property type="molecule type" value="Genomic_DNA"/>
</dbReference>